<dbReference type="Proteomes" id="UP000283738">
    <property type="component" value="Unassembled WGS sequence"/>
</dbReference>
<dbReference type="Proteomes" id="UP000266391">
    <property type="component" value="Unassembled WGS sequence"/>
</dbReference>
<dbReference type="RefSeq" id="WP_005602834.1">
    <property type="nucleotide sequence ID" value="NZ_CABJFX010000007.1"/>
</dbReference>
<proteinExistence type="predicted"/>
<dbReference type="GeneID" id="75164387"/>
<evidence type="ECO:0000313" key="6">
    <source>
        <dbReference type="Proteomes" id="UP000266391"/>
    </source>
</evidence>
<dbReference type="AlphaFoldDB" id="A0A396AFA4"/>
<evidence type="ECO:0000313" key="4">
    <source>
        <dbReference type="EMBL" id="RHD05482.1"/>
    </source>
</evidence>
<comment type="caution">
    <text evidence="4">The sequence shown here is derived from an EMBL/GenBank/DDBJ whole genome shotgun (WGS) entry which is preliminary data.</text>
</comment>
<dbReference type="EMBL" id="QRTF01000006">
    <property type="protein sequence ID" value="RGQ52614.1"/>
    <property type="molecule type" value="Genomic_DNA"/>
</dbReference>
<dbReference type="Proteomes" id="UP000283492">
    <property type="component" value="Unassembled WGS sequence"/>
</dbReference>
<accession>A0A396AFA4</accession>
<evidence type="ECO:0000313" key="10">
    <source>
        <dbReference type="Proteomes" id="UP000285820"/>
    </source>
</evidence>
<name>A0A396AFA4_9FIRM</name>
<organism evidence="4 6">
    <name type="scientific">Roseburia inulinivorans</name>
    <dbReference type="NCBI Taxonomy" id="360807"/>
    <lineage>
        <taxon>Bacteria</taxon>
        <taxon>Bacillati</taxon>
        <taxon>Bacillota</taxon>
        <taxon>Clostridia</taxon>
        <taxon>Lachnospirales</taxon>
        <taxon>Lachnospiraceae</taxon>
        <taxon>Roseburia</taxon>
    </lineage>
</organism>
<dbReference type="Proteomes" id="UP000285820">
    <property type="component" value="Unassembled WGS sequence"/>
</dbReference>
<dbReference type="EMBL" id="QSFX01000007">
    <property type="protein sequence ID" value="RHA90091.1"/>
    <property type="molecule type" value="Genomic_DNA"/>
</dbReference>
<evidence type="ECO:0000313" key="8">
    <source>
        <dbReference type="Proteomes" id="UP000283701"/>
    </source>
</evidence>
<dbReference type="Proteomes" id="UP000283701">
    <property type="component" value="Unassembled WGS sequence"/>
</dbReference>
<dbReference type="EMBL" id="QRHP01000001">
    <property type="protein sequence ID" value="RHF87388.1"/>
    <property type="molecule type" value="Genomic_DNA"/>
</dbReference>
<evidence type="ECO:0000313" key="2">
    <source>
        <dbReference type="EMBL" id="RGR70847.1"/>
    </source>
</evidence>
<dbReference type="OrthoDB" id="2047232at2"/>
<evidence type="ECO:0000313" key="9">
    <source>
        <dbReference type="Proteomes" id="UP000283738"/>
    </source>
</evidence>
<dbReference type="EMBL" id="QRUN01000002">
    <property type="protein sequence ID" value="RGR70847.1"/>
    <property type="molecule type" value="Genomic_DNA"/>
</dbReference>
<evidence type="ECO:0000313" key="3">
    <source>
        <dbReference type="EMBL" id="RHA90091.1"/>
    </source>
</evidence>
<gene>
    <name evidence="5" type="ORF">DW654_01065</name>
    <name evidence="4" type="ORF">DW813_03875</name>
    <name evidence="3" type="ORF">DW914_06245</name>
    <name evidence="2" type="ORF">DWY29_02855</name>
    <name evidence="1" type="ORF">DWY96_04085</name>
</gene>
<dbReference type="EMBL" id="QSIQ01000003">
    <property type="protein sequence ID" value="RHD05482.1"/>
    <property type="molecule type" value="Genomic_DNA"/>
</dbReference>
<evidence type="ECO:0000313" key="5">
    <source>
        <dbReference type="EMBL" id="RHF87388.1"/>
    </source>
</evidence>
<evidence type="ECO:0000313" key="7">
    <source>
        <dbReference type="Proteomes" id="UP000283492"/>
    </source>
</evidence>
<reference evidence="6 7" key="1">
    <citation type="submission" date="2018-08" db="EMBL/GenBank/DDBJ databases">
        <title>A genome reference for cultivated species of the human gut microbiota.</title>
        <authorList>
            <person name="Zou Y."/>
            <person name="Xue W."/>
            <person name="Luo G."/>
        </authorList>
    </citation>
    <scope>NUCLEOTIDE SEQUENCE [LARGE SCALE GENOMIC DNA]</scope>
    <source>
        <strain evidence="2 10">AF24-4</strain>
        <strain evidence="1 9">AF28-15</strain>
        <strain evidence="5 8">AM23-23AC</strain>
        <strain evidence="4 6">AM32-8LB</strain>
        <strain evidence="3 7">AM42-1AC</strain>
    </source>
</reference>
<sequence>MLHFIAIWHKVQHTIIRKLDYIAAGGIINMVNMVNTAVNNNIYAGRKSGSKYNQSKAFQQKEVLETPDVAAVNKYANVQEIYEALKCNVSCRGYEQGQDEIAEKEIQNDEPEISNDSSEKMTVWYQGVPLEEWALTDPKYTDSETGISWYIRDGKYPYMVGEDAEKFRKLCEESGEFALKKFAEMTGLIQKLDDNTVAYVGDNGIAVKSKDGKEMFVDTSGLSYDIVMDMFRNLPRNGNFFSNKYWSDNIQKAQARS</sequence>
<protein>
    <submittedName>
        <fullName evidence="4">H-NS histone family protein</fullName>
    </submittedName>
</protein>
<evidence type="ECO:0000313" key="1">
    <source>
        <dbReference type="EMBL" id="RGQ52614.1"/>
    </source>
</evidence>